<keyword evidence="4" id="KW-1185">Reference proteome</keyword>
<evidence type="ECO:0000313" key="2">
    <source>
        <dbReference type="EMBL" id="MDM3930361.1"/>
    </source>
</evidence>
<organism evidence="1 3">
    <name type="scientific">Mycobacterium intracellulare subsp. chimaera</name>
    <dbReference type="NCBI Taxonomy" id="222805"/>
    <lineage>
        <taxon>Bacteria</taxon>
        <taxon>Bacillati</taxon>
        <taxon>Actinomycetota</taxon>
        <taxon>Actinomycetes</taxon>
        <taxon>Mycobacteriales</taxon>
        <taxon>Mycobacteriaceae</taxon>
        <taxon>Mycobacterium</taxon>
        <taxon>Mycobacterium avium complex (MAC)</taxon>
    </lineage>
</organism>
<proteinExistence type="predicted"/>
<evidence type="ECO:0000313" key="4">
    <source>
        <dbReference type="Proteomes" id="UP001529272"/>
    </source>
</evidence>
<geneLocation type="plasmid" evidence="1 3">
    <name>unnamed 4</name>
</geneLocation>
<reference evidence="1 3" key="1">
    <citation type="journal article" date="2017" name="Lancet Infect. Dis.">
        <title>Global outbreak of severe Mycobacterium chimaera disease after cardiac surgery: a molecular epidemiological study.</title>
        <authorList>
            <person name="van Ingen J."/>
            <person name="Kohl T."/>
            <person name="Kranzer K."/>
            <person name="Hasse B."/>
            <person name="Keller P."/>
            <person name="Szafranska A."/>
            <person name="Hillemann D."/>
            <person name="Chand M."/>
            <person name="Schreiber P."/>
            <person name="Sommerstein R."/>
            <person name="Berger C."/>
            <person name="Genoni M."/>
            <person name="Ruegg C."/>
            <person name="Troillet N."/>
            <person name="Widmer A.F."/>
            <person name="Becker S.L."/>
            <person name="Herrmann M."/>
            <person name="Eckmanns T."/>
            <person name="Haller S."/>
            <person name="Hoeller C."/>
            <person name="Debast S.B."/>
            <person name="Wolfhagen M.J."/>
            <person name="Hopman J."/>
            <person name="Kluytmans J."/>
            <person name="Langelaar M."/>
            <person name="Notermans D.W."/>
            <person name="ten Oever J."/>
            <person name="van den Barselaar P."/>
            <person name="Vonk A.B.A."/>
            <person name="Vos M.C."/>
            <person name="Ahmed N."/>
            <person name="Brown T."/>
            <person name="Crook D."/>
            <person name="Lamagni T."/>
            <person name="Phin N."/>
            <person name="Smith E.G."/>
            <person name="Zambon M."/>
            <person name="Serr A."/>
            <person name="Goetting T."/>
            <person name="Ebner W."/>
            <person name="Thuermer A."/>
            <person name="Utpatel C."/>
            <person name="Sproer C."/>
            <person name="Bunk B."/>
            <person name="Nubel U."/>
            <person name="Bloemberg G."/>
            <person name="Bottger E."/>
            <person name="Niemann S."/>
            <person name="Wagner D."/>
            <person name="Sax H."/>
        </authorList>
    </citation>
    <scope>NUCLEOTIDE SEQUENCE [LARGE SCALE GENOMIC DNA]</scope>
    <source>
        <strain evidence="1 3">ZUERICH-2</strain>
        <plasmid evidence="1 3">unnamed 4</plasmid>
    </source>
</reference>
<reference evidence="2" key="4">
    <citation type="submission" date="2023-06" db="EMBL/GenBank/DDBJ databases">
        <authorList>
            <person name="Spilker T."/>
        </authorList>
    </citation>
    <scope>NUCLEOTIDE SEQUENCE</scope>
    <source>
        <strain evidence="2">FLAC1071</strain>
    </source>
</reference>
<accession>A0A220YKW2</accession>
<evidence type="ECO:0000313" key="1">
    <source>
        <dbReference type="EMBL" id="ASL18484.1"/>
    </source>
</evidence>
<reference evidence="2 4" key="3">
    <citation type="submission" date="2023-06" db="EMBL/GenBank/DDBJ databases">
        <title>Itaconate inhibition of nontuberculous mycobacteria.</title>
        <authorList>
            <person name="Breen P."/>
            <person name="Zimbric M."/>
            <person name="Caverly L."/>
        </authorList>
    </citation>
    <scope>NUCLEOTIDE SEQUENCE [LARGE SCALE GENOMIC DNA]</scope>
    <source>
        <strain evidence="2 4">FLAC1071</strain>
    </source>
</reference>
<sequence>MGGRGADSSARPVWRRTGYKFFPYAAQQSGRWWVLRFNYCFPEHDMYTLFIDGSPAADITPGRADKRPLVSSIFALKPFRRDAGEPVLAPELAETAVRAVAEYVVYGSEVGDPCGRCDHLADHDPMTRQHYDAAP</sequence>
<dbReference type="Proteomes" id="UP000198286">
    <property type="component" value="Plasmid unnamed 4"/>
</dbReference>
<dbReference type="EMBL" id="CP015271">
    <property type="protein sequence ID" value="ASL18484.1"/>
    <property type="molecule type" value="Genomic_DNA"/>
</dbReference>
<dbReference type="EMBL" id="JASZZX010000078">
    <property type="protein sequence ID" value="MDM3930361.1"/>
    <property type="molecule type" value="Genomic_DNA"/>
</dbReference>
<dbReference type="AlphaFoldDB" id="A0A220YKW2"/>
<dbReference type="RefSeq" id="WP_042909877.1">
    <property type="nucleotide sequence ID" value="NZ_CP012888.2"/>
</dbReference>
<gene>
    <name evidence="1" type="ORF">MYCOZU2_06139</name>
    <name evidence="2" type="ORF">QRB35_31010</name>
</gene>
<protein>
    <submittedName>
        <fullName evidence="1">Uncharacterized protein</fullName>
    </submittedName>
</protein>
<evidence type="ECO:0000313" key="3">
    <source>
        <dbReference type="Proteomes" id="UP000198286"/>
    </source>
</evidence>
<keyword evidence="1" id="KW-0614">Plasmid</keyword>
<name>A0A220YKW2_MYCIT</name>
<reference evidence="4" key="2">
    <citation type="submission" date="2023-06" db="EMBL/GenBank/DDBJ databases">
        <title>Itaconate inhibition of nontuberculous mycobacteria.</title>
        <authorList>
            <person name="Spilker T."/>
        </authorList>
    </citation>
    <scope>NUCLEOTIDE SEQUENCE [LARGE SCALE GENOMIC DNA]</scope>
    <source>
        <strain evidence="4">FLAC1071</strain>
    </source>
</reference>
<dbReference type="KEGG" id="mchi:AN480_29320"/>
<dbReference type="Proteomes" id="UP001529272">
    <property type="component" value="Unassembled WGS sequence"/>
</dbReference>